<keyword evidence="7" id="KW-0827">Tyrosine biosynthesis</keyword>
<evidence type="ECO:0000256" key="7">
    <source>
        <dbReference type="ARBA" id="ARBA00022498"/>
    </source>
</evidence>
<dbReference type="GO" id="GO:0005737">
    <property type="term" value="C:cytoplasm"/>
    <property type="evidence" value="ECO:0007669"/>
    <property type="project" value="UniProtKB-SubCell"/>
</dbReference>
<keyword evidence="10" id="KW-0584">Phenylalanine biosynthesis</keyword>
<evidence type="ECO:0000256" key="10">
    <source>
        <dbReference type="ARBA" id="ARBA00023222"/>
    </source>
</evidence>
<feature type="domain" description="Chorismate mutase" evidence="14">
    <location>
        <begin position="146"/>
        <end position="253"/>
    </location>
</feature>
<evidence type="ECO:0000256" key="4">
    <source>
        <dbReference type="ARBA" id="ARBA00012404"/>
    </source>
</evidence>
<evidence type="ECO:0000313" key="15">
    <source>
        <dbReference type="EMBL" id="TKX19876.1"/>
    </source>
</evidence>
<keyword evidence="9 13" id="KW-0057">Aromatic amino acid biosynthesis</keyword>
<gene>
    <name evidence="15" type="ORF">C1H76_8074</name>
</gene>
<dbReference type="GO" id="GO:0009094">
    <property type="term" value="P:L-phenylalanine biosynthetic process"/>
    <property type="evidence" value="ECO:0007669"/>
    <property type="project" value="UniProtKB-KW"/>
</dbReference>
<dbReference type="EMBL" id="PTQR01000106">
    <property type="protein sequence ID" value="TKX19876.1"/>
    <property type="molecule type" value="Genomic_DNA"/>
</dbReference>
<dbReference type="InterPro" id="IPR036263">
    <property type="entry name" value="Chorismate_II_sf"/>
</dbReference>
<dbReference type="InterPro" id="IPR037039">
    <property type="entry name" value="CM_AroQ_sf_eucaryotic"/>
</dbReference>
<evidence type="ECO:0000256" key="8">
    <source>
        <dbReference type="ARBA" id="ARBA00022605"/>
    </source>
</evidence>
<dbReference type="Gene3D" id="1.10.590.10">
    <property type="entry name" value="Chorismate mutase, AroQ class superfamily, eukaryotic"/>
    <property type="match status" value="1"/>
</dbReference>
<comment type="subcellular location">
    <subcellularLocation>
        <location evidence="1">Cytoplasm</location>
    </subcellularLocation>
</comment>
<evidence type="ECO:0000259" key="14">
    <source>
        <dbReference type="Pfam" id="PF01817"/>
    </source>
</evidence>
<evidence type="ECO:0000256" key="12">
    <source>
        <dbReference type="ARBA" id="ARBA00023979"/>
    </source>
</evidence>
<dbReference type="GO" id="GO:0006571">
    <property type="term" value="P:tyrosine biosynthetic process"/>
    <property type="evidence" value="ECO:0007669"/>
    <property type="project" value="UniProtKB-KW"/>
</dbReference>
<evidence type="ECO:0000256" key="11">
    <source>
        <dbReference type="ARBA" id="ARBA00023235"/>
    </source>
</evidence>
<proteinExistence type="predicted"/>
<evidence type="ECO:0000256" key="9">
    <source>
        <dbReference type="ARBA" id="ARBA00023141"/>
    </source>
</evidence>
<dbReference type="InterPro" id="IPR002701">
    <property type="entry name" value="CM_II_prokaryot"/>
</dbReference>
<comment type="catalytic activity">
    <reaction evidence="12">
        <text>chorismate = prephenate</text>
        <dbReference type="Rhea" id="RHEA:13897"/>
        <dbReference type="ChEBI" id="CHEBI:29748"/>
        <dbReference type="ChEBI" id="CHEBI:29934"/>
        <dbReference type="EC" id="5.4.99.5"/>
    </reaction>
    <physiologicalReaction direction="left-to-right" evidence="12">
        <dbReference type="Rhea" id="RHEA:13898"/>
    </physiologicalReaction>
</comment>
<evidence type="ECO:0000256" key="13">
    <source>
        <dbReference type="PIRNR" id="PIRNR017318"/>
    </source>
</evidence>
<dbReference type="FunFam" id="1.10.590.10:FF:000002">
    <property type="entry name" value="Chorismate mutase"/>
    <property type="match status" value="1"/>
</dbReference>
<dbReference type="AlphaFoldDB" id="A0A4U7ATS3"/>
<evidence type="ECO:0000313" key="16">
    <source>
        <dbReference type="Proteomes" id="UP000308133"/>
    </source>
</evidence>
<dbReference type="GO" id="GO:0046417">
    <property type="term" value="P:chorismate metabolic process"/>
    <property type="evidence" value="ECO:0007669"/>
    <property type="project" value="InterPro"/>
</dbReference>
<dbReference type="PANTHER" id="PTHR21145">
    <property type="entry name" value="CHORISMATE MUTASE"/>
    <property type="match status" value="1"/>
</dbReference>
<keyword evidence="11 13" id="KW-0413">Isomerase</keyword>
<dbReference type="PANTHER" id="PTHR21145:SF12">
    <property type="entry name" value="CHORISMATE MUTASE"/>
    <property type="match status" value="1"/>
</dbReference>
<dbReference type="InterPro" id="IPR008238">
    <property type="entry name" value="Chorismate_mutase_AroQ_euk"/>
</dbReference>
<evidence type="ECO:0000256" key="2">
    <source>
        <dbReference type="ARBA" id="ARBA00004817"/>
    </source>
</evidence>
<dbReference type="PROSITE" id="PS51169">
    <property type="entry name" value="CHORISMATE_MUT_3"/>
    <property type="match status" value="1"/>
</dbReference>
<dbReference type="SUPFAM" id="SSF48600">
    <property type="entry name" value="Chorismate mutase II"/>
    <property type="match status" value="1"/>
</dbReference>
<dbReference type="EC" id="5.4.99.5" evidence="4 13"/>
<accession>A0A4U7ATS3</accession>
<comment type="pathway">
    <text evidence="2">Metabolic intermediate biosynthesis; prephenate biosynthesis; prephenate from chorismate: step 1/1.</text>
</comment>
<evidence type="ECO:0000256" key="1">
    <source>
        <dbReference type="ARBA" id="ARBA00004496"/>
    </source>
</evidence>
<keyword evidence="6" id="KW-0963">Cytoplasm</keyword>
<dbReference type="Proteomes" id="UP000308133">
    <property type="component" value="Unassembled WGS sequence"/>
</dbReference>
<comment type="caution">
    <text evidence="15">The sequence shown here is derived from an EMBL/GenBank/DDBJ whole genome shotgun (WGS) entry which is preliminary data.</text>
</comment>
<dbReference type="UniPathway" id="UPA00120">
    <property type="reaction ID" value="UER00203"/>
</dbReference>
<sequence>MDTAIDLADPTKALDLANIRTTLVRLEDTITFYLIERVQFPLNGTIYRPGGVKIPGSDLSLADWLLSEQERLQSLVRRYESPDEYPFFPDKLQKPILPPLTYPKVLHANDVNVNQKLKQSYITEILPHACARFGREERGEAQENYGSAATCDVNCLQALSRRIHFGKFVAESKFRKETERFVKLIKSEDRKGIDEAITDAKVEQKVLERLRLKAKTYGTDPSLGTTEEQSKINVDAVVAMYKDHVIPLTKEVEVEYLMRRLKGTEWE</sequence>
<dbReference type="PIRSF" id="PIRSF017318">
    <property type="entry name" value="Chor_mut_AroQ_eu"/>
    <property type="match status" value="1"/>
</dbReference>
<dbReference type="GO" id="GO:0004106">
    <property type="term" value="F:chorismate mutase activity"/>
    <property type="evidence" value="ECO:0007669"/>
    <property type="project" value="UniProtKB-UniRule"/>
</dbReference>
<evidence type="ECO:0000256" key="3">
    <source>
        <dbReference type="ARBA" id="ARBA00011738"/>
    </source>
</evidence>
<protein>
    <recommendedName>
        <fullName evidence="5 13">Chorismate mutase</fullName>
        <ecNumber evidence="4 13">5.4.99.5</ecNumber>
    </recommendedName>
</protein>
<evidence type="ECO:0000256" key="6">
    <source>
        <dbReference type="ARBA" id="ARBA00022490"/>
    </source>
</evidence>
<organism evidence="15 16">
    <name type="scientific">Elsinoe australis</name>
    <dbReference type="NCBI Taxonomy" id="40998"/>
    <lineage>
        <taxon>Eukaryota</taxon>
        <taxon>Fungi</taxon>
        <taxon>Dikarya</taxon>
        <taxon>Ascomycota</taxon>
        <taxon>Pezizomycotina</taxon>
        <taxon>Dothideomycetes</taxon>
        <taxon>Dothideomycetidae</taxon>
        <taxon>Myriangiales</taxon>
        <taxon>Elsinoaceae</taxon>
        <taxon>Elsinoe</taxon>
    </lineage>
</organism>
<dbReference type="NCBIfam" id="TIGR01802">
    <property type="entry name" value="CM_pl-yst"/>
    <property type="match status" value="1"/>
</dbReference>
<comment type="subunit">
    <text evidence="3">Homodimer.</text>
</comment>
<keyword evidence="8 13" id="KW-0028">Amino-acid biosynthesis</keyword>
<evidence type="ECO:0000256" key="5">
    <source>
        <dbReference type="ARBA" id="ARBA00020296"/>
    </source>
</evidence>
<name>A0A4U7ATS3_9PEZI</name>
<reference evidence="15 16" key="1">
    <citation type="submission" date="2018-02" db="EMBL/GenBank/DDBJ databases">
        <title>Draft genome sequences of Elsinoe sp., causing black scab on jojoba.</title>
        <authorList>
            <person name="Stodart B."/>
            <person name="Jeffress S."/>
            <person name="Ash G."/>
            <person name="Arun Chinnappa K."/>
        </authorList>
    </citation>
    <scope>NUCLEOTIDE SEQUENCE [LARGE SCALE GENOMIC DNA]</scope>
    <source>
        <strain evidence="15 16">Hillstone_2</strain>
    </source>
</reference>
<dbReference type="Pfam" id="PF01817">
    <property type="entry name" value="CM_2"/>
    <property type="match status" value="1"/>
</dbReference>